<dbReference type="Pfam" id="PF02661">
    <property type="entry name" value="Fic"/>
    <property type="match status" value="1"/>
</dbReference>
<name>A0A368JYL8_9HYPH</name>
<proteinExistence type="predicted"/>
<accession>A0A368JYL8</accession>
<protein>
    <recommendedName>
        <fullName evidence="1">Fido domain-containing protein</fullName>
    </recommendedName>
</protein>
<gene>
    <name evidence="2" type="ORF">DUT91_23390</name>
</gene>
<dbReference type="Gene3D" id="1.10.3290.10">
    <property type="entry name" value="Fido-like domain"/>
    <property type="match status" value="1"/>
</dbReference>
<dbReference type="AlphaFoldDB" id="A0A368JYL8"/>
<sequence length="158" mass="17583">MANRKPPWPVGGCLFHGGEPDMLKVAALHEDVLQTHQSCSRAFILGRDRTAPKPLQKRHRERGNYNLFSQPEDSRRTADMAFGMAADRETMRTKPGEIMGLLAYAHPFLDGNGRTVMTVHADLCRRAGMSIDWSLTNKLITLNALTRELEAPGQGASR</sequence>
<feature type="domain" description="Fido" evidence="1">
    <location>
        <begin position="20"/>
        <end position="158"/>
    </location>
</feature>
<comment type="caution">
    <text evidence="2">The sequence shown here is derived from an EMBL/GenBank/DDBJ whole genome shotgun (WGS) entry which is preliminary data.</text>
</comment>
<evidence type="ECO:0000259" key="1">
    <source>
        <dbReference type="PROSITE" id="PS51459"/>
    </source>
</evidence>
<organism evidence="2 3">
    <name type="scientific">Phyllobacterium salinisoli</name>
    <dbReference type="NCBI Taxonomy" id="1899321"/>
    <lineage>
        <taxon>Bacteria</taxon>
        <taxon>Pseudomonadati</taxon>
        <taxon>Pseudomonadota</taxon>
        <taxon>Alphaproteobacteria</taxon>
        <taxon>Hyphomicrobiales</taxon>
        <taxon>Phyllobacteriaceae</taxon>
        <taxon>Phyllobacterium</taxon>
    </lineage>
</organism>
<dbReference type="InterPro" id="IPR003812">
    <property type="entry name" value="Fido"/>
</dbReference>
<keyword evidence="3" id="KW-1185">Reference proteome</keyword>
<dbReference type="EMBL" id="QOZG01000027">
    <property type="protein sequence ID" value="RCS21545.1"/>
    <property type="molecule type" value="Genomic_DNA"/>
</dbReference>
<dbReference type="PROSITE" id="PS51459">
    <property type="entry name" value="FIDO"/>
    <property type="match status" value="1"/>
</dbReference>
<evidence type="ECO:0000313" key="2">
    <source>
        <dbReference type="EMBL" id="RCS21545.1"/>
    </source>
</evidence>
<dbReference type="SUPFAM" id="SSF140931">
    <property type="entry name" value="Fic-like"/>
    <property type="match status" value="1"/>
</dbReference>
<reference evidence="2 3" key="1">
    <citation type="submission" date="2018-07" db="EMBL/GenBank/DDBJ databases">
        <title>The draft genome of Phyllobacterium salinisoli.</title>
        <authorList>
            <person name="Liu L."/>
            <person name="Li L."/>
            <person name="Zhang X."/>
            <person name="Liang L."/>
        </authorList>
    </citation>
    <scope>NUCLEOTIDE SEQUENCE [LARGE SCALE GENOMIC DNA]</scope>
    <source>
        <strain evidence="2 3">LLAN61</strain>
    </source>
</reference>
<dbReference type="Proteomes" id="UP000253420">
    <property type="component" value="Unassembled WGS sequence"/>
</dbReference>
<evidence type="ECO:0000313" key="3">
    <source>
        <dbReference type="Proteomes" id="UP000253420"/>
    </source>
</evidence>
<dbReference type="InterPro" id="IPR036597">
    <property type="entry name" value="Fido-like_dom_sf"/>
</dbReference>